<sequence>MSGPNFALCYTGDAYSTSAKIMGRQSAGKALMKGVARRWTDGEIHGFGASRAPGQAMARQLKGDGFTGTVRWRMAPGDDVLSQLGAVYYPAPVTLDLAHARNTRGPTSYSLFGVTHTLSSEAAMDSLGRLAIAPFQPWDGLICTSTVALSVARRLQAEMRDWQVEHLGATRFNTPAMKVIPLGVDAPARARTPDRIAQARGALGLSDDDVAFLFAGRLVFHGKANPAIFYRAAEAAQARVSQRVVCIDAGVYPNEQIAKSYREARAELAPSVRFIEIDGAVDADYDNAWKAADVFTSLSDNIQETFGLTPVEAMAAGLPNLVSDWNGYKDTVREGVDGFRIPTLAPAPAWGTGADLGLRHALGQDNYDFLIGRASMATVVAFEPLVDRIVDLASDPALRRRMGEAGRARAVADYDWPVILDRYCDFAADLGELRRAAASLRTRPPVPFPLRPDPFALFQDHPTAHPGDDWTVTAMPLDERGLDRFLDLHMANYVMDDAVLPESTLRAILAEASAKSHTIGTLLAAVGRTFVSEKALMWLMKFDILRAQP</sequence>
<comment type="caution">
    <text evidence="2">The sequence shown here is derived from an EMBL/GenBank/DDBJ whole genome shotgun (WGS) entry which is preliminary data.</text>
</comment>
<dbReference type="Gene3D" id="3.40.50.2000">
    <property type="entry name" value="Glycogen Phosphorylase B"/>
    <property type="match status" value="1"/>
</dbReference>
<reference evidence="2 3" key="1">
    <citation type="submission" date="2024-06" db="EMBL/GenBank/DDBJ databases">
        <title>Brevundimonas sp. C11.</title>
        <authorList>
            <person name="Maltman C."/>
        </authorList>
    </citation>
    <scope>NUCLEOTIDE SEQUENCE [LARGE SCALE GENOMIC DNA]</scope>
    <source>
        <strain evidence="2 3">C11</strain>
    </source>
</reference>
<feature type="domain" description="Glycosyl transferase family 1" evidence="1">
    <location>
        <begin position="200"/>
        <end position="342"/>
    </location>
</feature>
<evidence type="ECO:0000313" key="2">
    <source>
        <dbReference type="EMBL" id="MEQ7155951.1"/>
    </source>
</evidence>
<keyword evidence="2" id="KW-0808">Transferase</keyword>
<evidence type="ECO:0000313" key="3">
    <source>
        <dbReference type="Proteomes" id="UP001445732"/>
    </source>
</evidence>
<organism evidence="2 3">
    <name type="scientific">Brevundimonas aurifodinae</name>
    <dbReference type="NCBI Taxonomy" id="1508312"/>
    <lineage>
        <taxon>Bacteria</taxon>
        <taxon>Pseudomonadati</taxon>
        <taxon>Pseudomonadota</taxon>
        <taxon>Alphaproteobacteria</taxon>
        <taxon>Caulobacterales</taxon>
        <taxon>Caulobacteraceae</taxon>
        <taxon>Brevundimonas</taxon>
    </lineage>
</organism>
<dbReference type="Proteomes" id="UP001445732">
    <property type="component" value="Unassembled WGS sequence"/>
</dbReference>
<dbReference type="GO" id="GO:0016757">
    <property type="term" value="F:glycosyltransferase activity"/>
    <property type="evidence" value="ECO:0007669"/>
    <property type="project" value="UniProtKB-KW"/>
</dbReference>
<accession>A0ABV1NQM0</accession>
<proteinExistence type="predicted"/>
<dbReference type="EC" id="2.4.-.-" evidence="2"/>
<evidence type="ECO:0000259" key="1">
    <source>
        <dbReference type="Pfam" id="PF00534"/>
    </source>
</evidence>
<dbReference type="PANTHER" id="PTHR12526:SF635">
    <property type="entry name" value="GLYCOSYL TRANSFERASE GROUP 1"/>
    <property type="match status" value="1"/>
</dbReference>
<protein>
    <submittedName>
        <fullName evidence="2">Glycosyltransferase family 4 protein</fullName>
        <ecNumber evidence="2">2.4.-.-</ecNumber>
    </submittedName>
</protein>
<dbReference type="EMBL" id="JBEGDD010000010">
    <property type="protein sequence ID" value="MEQ7155951.1"/>
    <property type="molecule type" value="Genomic_DNA"/>
</dbReference>
<dbReference type="SUPFAM" id="SSF53756">
    <property type="entry name" value="UDP-Glycosyltransferase/glycogen phosphorylase"/>
    <property type="match status" value="1"/>
</dbReference>
<gene>
    <name evidence="2" type="ORF">ABN401_12080</name>
</gene>
<keyword evidence="2" id="KW-0328">Glycosyltransferase</keyword>
<dbReference type="RefSeq" id="WP_349685105.1">
    <property type="nucleotide sequence ID" value="NZ_JBEGDD010000010.1"/>
</dbReference>
<dbReference type="InterPro" id="IPR001296">
    <property type="entry name" value="Glyco_trans_1"/>
</dbReference>
<keyword evidence="3" id="KW-1185">Reference proteome</keyword>
<dbReference type="CDD" id="cd03801">
    <property type="entry name" value="GT4_PimA-like"/>
    <property type="match status" value="1"/>
</dbReference>
<dbReference type="PANTHER" id="PTHR12526">
    <property type="entry name" value="GLYCOSYLTRANSFERASE"/>
    <property type="match status" value="1"/>
</dbReference>
<name>A0ABV1NQM0_9CAUL</name>
<dbReference type="Pfam" id="PF00534">
    <property type="entry name" value="Glycos_transf_1"/>
    <property type="match status" value="1"/>
</dbReference>